<evidence type="ECO:0008006" key="3">
    <source>
        <dbReference type="Google" id="ProtNLM"/>
    </source>
</evidence>
<gene>
    <name evidence="1" type="ORF">SCUCBS95973_008836</name>
</gene>
<name>A0ABP0CRJ2_9PEZI</name>
<dbReference type="PANTHER" id="PTHR47785">
    <property type="entry name" value="ZN(II)2CYS6 TRANSCRIPTION FACTOR (EUROFUNG)-RELATED-RELATED"/>
    <property type="match status" value="1"/>
</dbReference>
<comment type="caution">
    <text evidence="1">The sequence shown here is derived from an EMBL/GenBank/DDBJ whole genome shotgun (WGS) entry which is preliminary data.</text>
</comment>
<keyword evidence="2" id="KW-1185">Reference proteome</keyword>
<organism evidence="1 2">
    <name type="scientific">Sporothrix curviconia</name>
    <dbReference type="NCBI Taxonomy" id="1260050"/>
    <lineage>
        <taxon>Eukaryota</taxon>
        <taxon>Fungi</taxon>
        <taxon>Dikarya</taxon>
        <taxon>Ascomycota</taxon>
        <taxon>Pezizomycotina</taxon>
        <taxon>Sordariomycetes</taxon>
        <taxon>Sordariomycetidae</taxon>
        <taxon>Ophiostomatales</taxon>
        <taxon>Ophiostomataceae</taxon>
        <taxon>Sporothrix</taxon>
    </lineage>
</organism>
<proteinExistence type="predicted"/>
<reference evidence="1 2" key="1">
    <citation type="submission" date="2024-01" db="EMBL/GenBank/DDBJ databases">
        <authorList>
            <person name="Allen C."/>
            <person name="Tagirdzhanova G."/>
        </authorList>
    </citation>
    <scope>NUCLEOTIDE SEQUENCE [LARGE SCALE GENOMIC DNA]</scope>
</reference>
<evidence type="ECO:0000313" key="1">
    <source>
        <dbReference type="EMBL" id="CAK7234150.1"/>
    </source>
</evidence>
<dbReference type="Proteomes" id="UP001642405">
    <property type="component" value="Unassembled WGS sequence"/>
</dbReference>
<evidence type="ECO:0000313" key="2">
    <source>
        <dbReference type="Proteomes" id="UP001642405"/>
    </source>
</evidence>
<dbReference type="CDD" id="cd12148">
    <property type="entry name" value="fungal_TF_MHR"/>
    <property type="match status" value="1"/>
</dbReference>
<dbReference type="EMBL" id="CAWUHB010000081">
    <property type="protein sequence ID" value="CAK7234150.1"/>
    <property type="molecule type" value="Genomic_DNA"/>
</dbReference>
<sequence length="279" mass="30800">QPDSKTGSASRHQSILRLSWAIFVLECDIIAEHHLPRSGIEHVVEKLSFPSGGYNDSLQPAMLRWLAGLSARRLLNRVHYVLYDDAKTVANRDATAASPGPRGLQPSLHALSQELERQLHSWFDLLPASIKPDIAPNQLSNPCIAEAITLLRYYATGDIIYRPFLLHVCSMADGEVAPDYAVENAKKCLYYCKGYIAAVEHAVQASTASLEIFLHSTLAVTVLVTIASLSPVLCAGVVDVEALQQRAMAVFSRWRCPMSSIDTMYSILQTLHIKCIARM</sequence>
<accession>A0ABP0CRJ2</accession>
<dbReference type="InterPro" id="IPR053181">
    <property type="entry name" value="EcdB-like_regulator"/>
</dbReference>
<feature type="non-terminal residue" evidence="1">
    <location>
        <position position="1"/>
    </location>
</feature>
<protein>
    <recommendedName>
        <fullName evidence="3">Transcription factor domain-containing protein</fullName>
    </recommendedName>
</protein>